<evidence type="ECO:0000313" key="4">
    <source>
        <dbReference type="Proteomes" id="UP001224775"/>
    </source>
</evidence>
<evidence type="ECO:0000313" key="3">
    <source>
        <dbReference type="EMBL" id="KAK1745381.1"/>
    </source>
</evidence>
<feature type="region of interest" description="Disordered" evidence="1">
    <location>
        <begin position="155"/>
        <end position="179"/>
    </location>
</feature>
<sequence length="214" mass="24324">MKAIEILIIGALARSVEGSGGVDTCTARSALWINPSLCTATTAAAPSKCSETQVLSAPNYELFEVLPEEKCTEEENKCMVHDFTLPWEMTDDKVQSALTKFMVWASLTRDMEMQKDRELCDSESDMPWGIQMCMDDTATSFKQVHRTQPILSYTPSILDPKNRQHHPTMTTMPEKKERKHSMAFGLPREKVREFIQSHNPLHWKVPRSTSTLYP</sequence>
<proteinExistence type="predicted"/>
<gene>
    <name evidence="3" type="ORF">QTG54_003305</name>
</gene>
<comment type="caution">
    <text evidence="3">The sequence shown here is derived from an EMBL/GenBank/DDBJ whole genome shotgun (WGS) entry which is preliminary data.</text>
</comment>
<name>A0AAD8YHQ7_9STRA</name>
<accession>A0AAD8YHQ7</accession>
<dbReference type="Proteomes" id="UP001224775">
    <property type="component" value="Unassembled WGS sequence"/>
</dbReference>
<reference evidence="3" key="1">
    <citation type="submission" date="2023-06" db="EMBL/GenBank/DDBJ databases">
        <title>Survivors Of The Sea: Transcriptome response of Skeletonema marinoi to long-term dormancy.</title>
        <authorList>
            <person name="Pinder M.I.M."/>
            <person name="Kourtchenko O."/>
            <person name="Robertson E.K."/>
            <person name="Larsson T."/>
            <person name="Maumus F."/>
            <person name="Osuna-Cruz C.M."/>
            <person name="Vancaester E."/>
            <person name="Stenow R."/>
            <person name="Vandepoele K."/>
            <person name="Ploug H."/>
            <person name="Bruchert V."/>
            <person name="Godhe A."/>
            <person name="Topel M."/>
        </authorList>
    </citation>
    <scope>NUCLEOTIDE SEQUENCE</scope>
    <source>
        <strain evidence="3">R05AC</strain>
    </source>
</reference>
<dbReference type="EMBL" id="JATAAI010000005">
    <property type="protein sequence ID" value="KAK1745381.1"/>
    <property type="molecule type" value="Genomic_DNA"/>
</dbReference>
<feature type="chain" id="PRO_5042221529" evidence="2">
    <location>
        <begin position="19"/>
        <end position="214"/>
    </location>
</feature>
<evidence type="ECO:0000256" key="1">
    <source>
        <dbReference type="SAM" id="MobiDB-lite"/>
    </source>
</evidence>
<feature type="signal peptide" evidence="2">
    <location>
        <begin position="1"/>
        <end position="18"/>
    </location>
</feature>
<evidence type="ECO:0000256" key="2">
    <source>
        <dbReference type="SAM" id="SignalP"/>
    </source>
</evidence>
<protein>
    <submittedName>
        <fullName evidence="3">Uncharacterized protein</fullName>
    </submittedName>
</protein>
<keyword evidence="4" id="KW-1185">Reference proteome</keyword>
<organism evidence="3 4">
    <name type="scientific">Skeletonema marinoi</name>
    <dbReference type="NCBI Taxonomy" id="267567"/>
    <lineage>
        <taxon>Eukaryota</taxon>
        <taxon>Sar</taxon>
        <taxon>Stramenopiles</taxon>
        <taxon>Ochrophyta</taxon>
        <taxon>Bacillariophyta</taxon>
        <taxon>Coscinodiscophyceae</taxon>
        <taxon>Thalassiosirophycidae</taxon>
        <taxon>Thalassiosirales</taxon>
        <taxon>Skeletonemataceae</taxon>
        <taxon>Skeletonema</taxon>
        <taxon>Skeletonema marinoi-dohrnii complex</taxon>
    </lineage>
</organism>
<dbReference type="AlphaFoldDB" id="A0AAD8YHQ7"/>
<keyword evidence="2" id="KW-0732">Signal</keyword>